<dbReference type="InterPro" id="IPR035069">
    <property type="entry name" value="TTHA1013/TTHA0281-like"/>
</dbReference>
<gene>
    <name evidence="1" type="ORF">HUK38_03255</name>
</gene>
<dbReference type="Proteomes" id="UP000548632">
    <property type="component" value="Unassembled WGS sequence"/>
</dbReference>
<dbReference type="SUPFAM" id="SSF143100">
    <property type="entry name" value="TTHA1013/TTHA0281-like"/>
    <property type="match status" value="1"/>
</dbReference>
<dbReference type="RefSeq" id="WP_182582427.1">
    <property type="nucleotide sequence ID" value="NZ_JABVCQ010000005.1"/>
</dbReference>
<reference evidence="1 2" key="1">
    <citation type="journal article" date="2020" name="Arch. Microbiol.">
        <title>The genome sequence of the giant phototrophic gammaproteobacterium Thiospirillum jenense gives insight into its physiological properties and phylogenetic relationships.</title>
        <authorList>
            <person name="Imhoff J.F."/>
            <person name="Meyer T.E."/>
            <person name="Kyndt J.A."/>
        </authorList>
    </citation>
    <scope>NUCLEOTIDE SEQUENCE [LARGE SCALE GENOMIC DNA]</scope>
    <source>
        <strain evidence="1 2">DSM 216</strain>
    </source>
</reference>
<keyword evidence="2" id="KW-1185">Reference proteome</keyword>
<name>A0A839HDC0_9GAMM</name>
<organism evidence="1 2">
    <name type="scientific">Thiospirillum jenense</name>
    <dbReference type="NCBI Taxonomy" id="1653858"/>
    <lineage>
        <taxon>Bacteria</taxon>
        <taxon>Pseudomonadati</taxon>
        <taxon>Pseudomonadota</taxon>
        <taxon>Gammaproteobacteria</taxon>
        <taxon>Chromatiales</taxon>
        <taxon>Chromatiaceae</taxon>
        <taxon>Thiospirillum</taxon>
    </lineage>
</organism>
<accession>A0A839HDC0</accession>
<sequence length="71" mass="7792">MNSHYSVLIQWSDEDDCYIAALPEFGPYALTHGDSYEEAFHNGQAVLALLMESTAPLPPPNVFHAAIETIA</sequence>
<proteinExistence type="predicted"/>
<dbReference type="EMBL" id="JABVCQ010000005">
    <property type="protein sequence ID" value="MBB1125248.1"/>
    <property type="molecule type" value="Genomic_DNA"/>
</dbReference>
<evidence type="ECO:0000313" key="1">
    <source>
        <dbReference type="EMBL" id="MBB1125248.1"/>
    </source>
</evidence>
<evidence type="ECO:0000313" key="2">
    <source>
        <dbReference type="Proteomes" id="UP000548632"/>
    </source>
</evidence>
<dbReference type="AlphaFoldDB" id="A0A839HDC0"/>
<dbReference type="Gene3D" id="3.30.160.250">
    <property type="match status" value="1"/>
</dbReference>
<comment type="caution">
    <text evidence="1">The sequence shown here is derived from an EMBL/GenBank/DDBJ whole genome shotgun (WGS) entry which is preliminary data.</text>
</comment>
<protein>
    <submittedName>
        <fullName evidence="1">Type II toxin-antitoxin system HicB family antitoxin</fullName>
    </submittedName>
</protein>